<name>A0A926HQ28_9FIRM</name>
<protein>
    <submittedName>
        <fullName evidence="1">Uncharacterized protein</fullName>
    </submittedName>
</protein>
<evidence type="ECO:0000313" key="1">
    <source>
        <dbReference type="EMBL" id="MBC8531798.1"/>
    </source>
</evidence>
<proteinExistence type="predicted"/>
<gene>
    <name evidence="1" type="ORF">H8696_08060</name>
</gene>
<dbReference type="Proteomes" id="UP000623172">
    <property type="component" value="Unassembled WGS sequence"/>
</dbReference>
<reference evidence="1" key="1">
    <citation type="submission" date="2020-08" db="EMBL/GenBank/DDBJ databases">
        <title>Genome public.</title>
        <authorList>
            <person name="Liu C."/>
            <person name="Sun Q."/>
        </authorList>
    </citation>
    <scope>NUCLEOTIDE SEQUENCE</scope>
    <source>
        <strain evidence="1">NSJ-53</strain>
    </source>
</reference>
<keyword evidence="2" id="KW-1185">Reference proteome</keyword>
<organism evidence="1 2">
    <name type="scientific">Gehongia tenuis</name>
    <dbReference type="NCBI Taxonomy" id="2763655"/>
    <lineage>
        <taxon>Bacteria</taxon>
        <taxon>Bacillati</taxon>
        <taxon>Bacillota</taxon>
        <taxon>Clostridia</taxon>
        <taxon>Christensenellales</taxon>
        <taxon>Christensenellaceae</taxon>
        <taxon>Gehongia</taxon>
    </lineage>
</organism>
<dbReference type="AlphaFoldDB" id="A0A926HQ28"/>
<accession>A0A926HQ28</accession>
<evidence type="ECO:0000313" key="2">
    <source>
        <dbReference type="Proteomes" id="UP000623172"/>
    </source>
</evidence>
<dbReference type="EMBL" id="JACRSR010000003">
    <property type="protein sequence ID" value="MBC8531798.1"/>
    <property type="molecule type" value="Genomic_DNA"/>
</dbReference>
<comment type="caution">
    <text evidence="1">The sequence shown here is derived from an EMBL/GenBank/DDBJ whole genome shotgun (WGS) entry which is preliminary data.</text>
</comment>
<sequence>MARLTGIYKDLPPNEFAVAQGLIVQAARLRARLDRLWADIEANGETEWFTQSEKTDPYERERPSARLFTATDKNYQAIIKQLNELTPPSKTGGKLEKLMQDG</sequence>